<dbReference type="RefSeq" id="WP_149114665.1">
    <property type="nucleotide sequence ID" value="NZ_CP042425.1"/>
</dbReference>
<proteinExistence type="inferred from homology"/>
<evidence type="ECO:0000256" key="2">
    <source>
        <dbReference type="ARBA" id="ARBA00022490"/>
    </source>
</evidence>
<dbReference type="InterPro" id="IPR027417">
    <property type="entry name" value="P-loop_NTPase"/>
</dbReference>
<dbReference type="GO" id="GO:0005525">
    <property type="term" value="F:GTP binding"/>
    <property type="evidence" value="ECO:0007669"/>
    <property type="project" value="UniProtKB-UniRule"/>
</dbReference>
<evidence type="ECO:0000256" key="4">
    <source>
        <dbReference type="ARBA" id="ARBA00022801"/>
    </source>
</evidence>
<dbReference type="InterPro" id="IPR042101">
    <property type="entry name" value="SRP54_N_sf"/>
</dbReference>
<dbReference type="SUPFAM" id="SSF52540">
    <property type="entry name" value="P-loop containing nucleoside triphosphate hydrolases"/>
    <property type="match status" value="1"/>
</dbReference>
<evidence type="ECO:0000256" key="1">
    <source>
        <dbReference type="ARBA" id="ARBA00022475"/>
    </source>
</evidence>
<keyword evidence="1 9" id="KW-1003">Cell membrane</keyword>
<dbReference type="GO" id="GO:0005886">
    <property type="term" value="C:plasma membrane"/>
    <property type="evidence" value="ECO:0007669"/>
    <property type="project" value="UniProtKB-SubCell"/>
</dbReference>
<dbReference type="EC" id="3.6.5.4" evidence="9"/>
<dbReference type="Pfam" id="PF02881">
    <property type="entry name" value="SRP54_N"/>
    <property type="match status" value="1"/>
</dbReference>
<dbReference type="InterPro" id="IPR036225">
    <property type="entry name" value="SRP/SRP_N"/>
</dbReference>
<dbReference type="GO" id="GO:0005047">
    <property type="term" value="F:signal recognition particle binding"/>
    <property type="evidence" value="ECO:0007669"/>
    <property type="project" value="TreeGrafter"/>
</dbReference>
<feature type="binding site" evidence="9">
    <location>
        <begin position="190"/>
        <end position="194"/>
    </location>
    <ligand>
        <name>GTP</name>
        <dbReference type="ChEBI" id="CHEBI:37565"/>
    </ligand>
</feature>
<dbReference type="PANTHER" id="PTHR43134:SF1">
    <property type="entry name" value="SIGNAL RECOGNITION PARTICLE RECEPTOR SUBUNIT ALPHA"/>
    <property type="match status" value="1"/>
</dbReference>
<dbReference type="AlphaFoldDB" id="A0A5C1AQ95"/>
<dbReference type="EMBL" id="CP042425">
    <property type="protein sequence ID" value="QEL20357.1"/>
    <property type="molecule type" value="Genomic_DNA"/>
</dbReference>
<dbReference type="Gene3D" id="3.40.50.300">
    <property type="entry name" value="P-loop containing nucleotide triphosphate hydrolases"/>
    <property type="match status" value="1"/>
</dbReference>
<feature type="binding site" evidence="9">
    <location>
        <begin position="108"/>
        <end position="115"/>
    </location>
    <ligand>
        <name>GTP</name>
        <dbReference type="ChEBI" id="CHEBI:37565"/>
    </ligand>
</feature>
<dbReference type="InterPro" id="IPR013822">
    <property type="entry name" value="Signal_recog_particl_SRP54_hlx"/>
</dbReference>
<dbReference type="FunFam" id="3.40.50.300:FF:000053">
    <property type="entry name" value="Signal recognition particle receptor FtsY"/>
    <property type="match status" value="1"/>
</dbReference>
<evidence type="ECO:0000259" key="10">
    <source>
        <dbReference type="PROSITE" id="PS00300"/>
    </source>
</evidence>
<dbReference type="SMART" id="SM00962">
    <property type="entry name" value="SRP54"/>
    <property type="match status" value="1"/>
</dbReference>
<name>A0A5C1AQ95_9BACT</name>
<evidence type="ECO:0000313" key="12">
    <source>
        <dbReference type="Proteomes" id="UP000324974"/>
    </source>
</evidence>
<comment type="similarity">
    <text evidence="9">Belongs to the GTP-binding SRP family. FtsY subfamily.</text>
</comment>
<dbReference type="KEGG" id="lrs:PX52LOC_07450"/>
<dbReference type="Gene3D" id="1.20.120.140">
    <property type="entry name" value="Signal recognition particle SRP54, nucleotide-binding domain"/>
    <property type="match status" value="1"/>
</dbReference>
<organism evidence="11 12">
    <name type="scientific">Limnoglobus roseus</name>
    <dbReference type="NCBI Taxonomy" id="2598579"/>
    <lineage>
        <taxon>Bacteria</taxon>
        <taxon>Pseudomonadati</taxon>
        <taxon>Planctomycetota</taxon>
        <taxon>Planctomycetia</taxon>
        <taxon>Gemmatales</taxon>
        <taxon>Gemmataceae</taxon>
        <taxon>Limnoglobus</taxon>
    </lineage>
</organism>
<comment type="function">
    <text evidence="9">Involved in targeting and insertion of nascent membrane proteins into the cytoplasmic membrane. Acts as a receptor for the complex formed by the signal recognition particle (SRP) and the ribosome-nascent chain (RNC).</text>
</comment>
<dbReference type="InterPro" id="IPR003593">
    <property type="entry name" value="AAA+_ATPase"/>
</dbReference>
<dbReference type="PROSITE" id="PS00300">
    <property type="entry name" value="SRP54"/>
    <property type="match status" value="1"/>
</dbReference>
<keyword evidence="5 9" id="KW-0342">GTP-binding</keyword>
<keyword evidence="12" id="KW-1185">Reference proteome</keyword>
<evidence type="ECO:0000256" key="3">
    <source>
        <dbReference type="ARBA" id="ARBA00022741"/>
    </source>
</evidence>
<dbReference type="OrthoDB" id="9804720at2"/>
<sequence length="304" mass="32561">MLGRFFSKIKKGLSKTRNVFTGVANLFTGNHRVDKEFLAKLEDQLLLADVGTTAATSIVEGVRKAFIDKEVGKDVMEFVQQKLRELLADPSEGIRYAASGPTVIMIAGVNGSGKTTSIAKLANRLQSEGKKVVVAACDTFRAAAVEQLTVWAGRIGCEIVKQQQGSDPAAVAHDACEKAKAKGFDVLIVDTAGRLHTQTHLMRELEKIHRIVQKQIPGAPHEVFLVLDATTGQNAVAQAEQFGKAVNCTGIMLSKLDGSAKGGAIFAIKQKVGLPVKFVGVGEQMEDLEPFDPDGFVAALFEKG</sequence>
<dbReference type="Proteomes" id="UP000324974">
    <property type="component" value="Chromosome"/>
</dbReference>
<evidence type="ECO:0000313" key="11">
    <source>
        <dbReference type="EMBL" id="QEL20357.1"/>
    </source>
</evidence>
<keyword evidence="7 9" id="KW-0675">Receptor</keyword>
<feature type="domain" description="SRP54-type proteins GTP-binding" evidence="10">
    <location>
        <begin position="275"/>
        <end position="288"/>
    </location>
</feature>
<gene>
    <name evidence="9" type="primary">ftsY</name>
    <name evidence="11" type="ORF">PX52LOC_07450</name>
</gene>
<dbReference type="GO" id="GO:0003924">
    <property type="term" value="F:GTPase activity"/>
    <property type="evidence" value="ECO:0007669"/>
    <property type="project" value="UniProtKB-UniRule"/>
</dbReference>
<comment type="subunit">
    <text evidence="9">Part of the signal recognition particle protein translocation system, which is composed of SRP and FtsY.</text>
</comment>
<comment type="subcellular location">
    <subcellularLocation>
        <location evidence="9">Cell membrane</location>
        <topology evidence="9">Peripheral membrane protein</topology>
        <orientation evidence="9">Cytoplasmic side</orientation>
    </subcellularLocation>
    <subcellularLocation>
        <location evidence="9">Cytoplasm</location>
    </subcellularLocation>
</comment>
<keyword evidence="6 9" id="KW-0472">Membrane</keyword>
<evidence type="ECO:0000256" key="5">
    <source>
        <dbReference type="ARBA" id="ARBA00023134"/>
    </source>
</evidence>
<dbReference type="InterPro" id="IPR004390">
    <property type="entry name" value="SR_rcpt_FtsY"/>
</dbReference>
<dbReference type="GO" id="GO:0005737">
    <property type="term" value="C:cytoplasm"/>
    <property type="evidence" value="ECO:0007669"/>
    <property type="project" value="UniProtKB-SubCell"/>
</dbReference>
<keyword evidence="3 9" id="KW-0547">Nucleotide-binding</keyword>
<dbReference type="Pfam" id="PF00448">
    <property type="entry name" value="SRP54"/>
    <property type="match status" value="1"/>
</dbReference>
<comment type="catalytic activity">
    <reaction evidence="8 9">
        <text>GTP + H2O = GDP + phosphate + H(+)</text>
        <dbReference type="Rhea" id="RHEA:19669"/>
        <dbReference type="ChEBI" id="CHEBI:15377"/>
        <dbReference type="ChEBI" id="CHEBI:15378"/>
        <dbReference type="ChEBI" id="CHEBI:37565"/>
        <dbReference type="ChEBI" id="CHEBI:43474"/>
        <dbReference type="ChEBI" id="CHEBI:58189"/>
        <dbReference type="EC" id="3.6.5.4"/>
    </reaction>
</comment>
<dbReference type="NCBIfam" id="TIGR00064">
    <property type="entry name" value="ftsY"/>
    <property type="match status" value="1"/>
</dbReference>
<dbReference type="InterPro" id="IPR000897">
    <property type="entry name" value="SRP54_GTPase_dom"/>
</dbReference>
<protein>
    <recommendedName>
        <fullName evidence="9">Signal recognition particle receptor FtsY</fullName>
        <shortName evidence="9">SRP receptor</shortName>
        <ecNumber evidence="9">3.6.5.4</ecNumber>
    </recommendedName>
</protein>
<evidence type="ECO:0000256" key="9">
    <source>
        <dbReference type="HAMAP-Rule" id="MF_00920"/>
    </source>
</evidence>
<dbReference type="HAMAP" id="MF_00920">
    <property type="entry name" value="FtsY"/>
    <property type="match status" value="1"/>
</dbReference>
<dbReference type="SMART" id="SM00963">
    <property type="entry name" value="SRP54_N"/>
    <property type="match status" value="1"/>
</dbReference>
<dbReference type="SMART" id="SM00382">
    <property type="entry name" value="AAA"/>
    <property type="match status" value="1"/>
</dbReference>
<dbReference type="GO" id="GO:0006614">
    <property type="term" value="P:SRP-dependent cotranslational protein targeting to membrane"/>
    <property type="evidence" value="ECO:0007669"/>
    <property type="project" value="InterPro"/>
</dbReference>
<feature type="binding site" evidence="9">
    <location>
        <begin position="254"/>
        <end position="257"/>
    </location>
    <ligand>
        <name>GTP</name>
        <dbReference type="ChEBI" id="CHEBI:37565"/>
    </ligand>
</feature>
<evidence type="ECO:0000256" key="6">
    <source>
        <dbReference type="ARBA" id="ARBA00023136"/>
    </source>
</evidence>
<dbReference type="PANTHER" id="PTHR43134">
    <property type="entry name" value="SIGNAL RECOGNITION PARTICLE RECEPTOR SUBUNIT ALPHA"/>
    <property type="match status" value="1"/>
</dbReference>
<dbReference type="SUPFAM" id="SSF47364">
    <property type="entry name" value="Domain of the SRP/SRP receptor G-proteins"/>
    <property type="match status" value="1"/>
</dbReference>
<accession>A0A5C1AQ95</accession>
<evidence type="ECO:0000256" key="7">
    <source>
        <dbReference type="ARBA" id="ARBA00023170"/>
    </source>
</evidence>
<evidence type="ECO:0000256" key="8">
    <source>
        <dbReference type="ARBA" id="ARBA00048027"/>
    </source>
</evidence>
<keyword evidence="2 9" id="KW-0963">Cytoplasm</keyword>
<reference evidence="12" key="1">
    <citation type="submission" date="2019-08" db="EMBL/GenBank/DDBJ databases">
        <title>Limnoglobus roseus gen. nov., sp. nov., a novel freshwater planctomycete with a giant genome from the family Gemmataceae.</title>
        <authorList>
            <person name="Kulichevskaya I.S."/>
            <person name="Naumoff D.G."/>
            <person name="Miroshnikov K."/>
            <person name="Ivanova A."/>
            <person name="Philippov D.A."/>
            <person name="Hakobyan A."/>
            <person name="Rijpstra I.C."/>
            <person name="Sinninghe Damste J.S."/>
            <person name="Liesack W."/>
            <person name="Dedysh S.N."/>
        </authorList>
    </citation>
    <scope>NUCLEOTIDE SEQUENCE [LARGE SCALE GENOMIC DNA]</scope>
    <source>
        <strain evidence="12">PX52</strain>
    </source>
</reference>
<dbReference type="CDD" id="cd17874">
    <property type="entry name" value="FtsY"/>
    <property type="match status" value="1"/>
</dbReference>
<keyword evidence="4 9" id="KW-0378">Hydrolase</keyword>